<dbReference type="AlphaFoldDB" id="W9R3J0"/>
<accession>W9R3J0</accession>
<gene>
    <name evidence="2" type="ORF">L484_024934</name>
</gene>
<protein>
    <submittedName>
        <fullName evidence="2">Uncharacterized protein</fullName>
    </submittedName>
</protein>
<evidence type="ECO:0000313" key="3">
    <source>
        <dbReference type="Proteomes" id="UP000030645"/>
    </source>
</evidence>
<name>W9R3J0_9ROSA</name>
<feature type="region of interest" description="Disordered" evidence="1">
    <location>
        <begin position="159"/>
        <end position="197"/>
    </location>
</feature>
<organism evidence="2 3">
    <name type="scientific">Morus notabilis</name>
    <dbReference type="NCBI Taxonomy" id="981085"/>
    <lineage>
        <taxon>Eukaryota</taxon>
        <taxon>Viridiplantae</taxon>
        <taxon>Streptophyta</taxon>
        <taxon>Embryophyta</taxon>
        <taxon>Tracheophyta</taxon>
        <taxon>Spermatophyta</taxon>
        <taxon>Magnoliopsida</taxon>
        <taxon>eudicotyledons</taxon>
        <taxon>Gunneridae</taxon>
        <taxon>Pentapetalae</taxon>
        <taxon>rosids</taxon>
        <taxon>fabids</taxon>
        <taxon>Rosales</taxon>
        <taxon>Moraceae</taxon>
        <taxon>Moreae</taxon>
        <taxon>Morus</taxon>
    </lineage>
</organism>
<evidence type="ECO:0000256" key="1">
    <source>
        <dbReference type="SAM" id="MobiDB-lite"/>
    </source>
</evidence>
<reference evidence="3" key="1">
    <citation type="submission" date="2013-01" db="EMBL/GenBank/DDBJ databases">
        <title>Draft Genome Sequence of a Mulberry Tree, Morus notabilis C.K. Schneid.</title>
        <authorList>
            <person name="He N."/>
            <person name="Zhao S."/>
        </authorList>
    </citation>
    <scope>NUCLEOTIDE SEQUENCE</scope>
</reference>
<sequence length="300" mass="34446">MAPTKSKKMKTTLVGDSQGTEMSISNHKVGASDGVEAMTAGLAKIIQVKDDFLTHTDVVSLLEKHLYNTLPEDLDFIPKPPYPLKGEHLMDYVRCFRDLTLDCCDGSGEEDLVEICINNIIPKYRVDLENVRIKKFSKLLEAAKRTSLSVKIMSGSHSWREKKEAPHSLAISDRPPRGYPLERRKRNRENSEQPPVPCTDEEFHAILNQWIQDGVVCLFTPRKQPMMDDKKNLRYYRLHQYVHHHTTECQVLRKIFHPKINNGTLELPSKKQAIDLDPLSHHQVKETCTMVFCLKENEGM</sequence>
<dbReference type="EMBL" id="KE344550">
    <property type="protein sequence ID" value="EXB66637.1"/>
    <property type="molecule type" value="Genomic_DNA"/>
</dbReference>
<proteinExistence type="predicted"/>
<dbReference type="Proteomes" id="UP000030645">
    <property type="component" value="Unassembled WGS sequence"/>
</dbReference>
<keyword evidence="3" id="KW-1185">Reference proteome</keyword>
<evidence type="ECO:0000313" key="2">
    <source>
        <dbReference type="EMBL" id="EXB66637.1"/>
    </source>
</evidence>